<name>A0ABU6IV29_9FLAO</name>
<evidence type="ECO:0000313" key="6">
    <source>
        <dbReference type="Proteomes" id="UP001355298"/>
    </source>
</evidence>
<dbReference type="InterPro" id="IPR011006">
    <property type="entry name" value="CheY-like_superfamily"/>
</dbReference>
<dbReference type="Gene3D" id="3.30.450.20">
    <property type="entry name" value="PAS domain"/>
    <property type="match status" value="1"/>
</dbReference>
<comment type="catalytic activity">
    <reaction evidence="1">
        <text>ATP + protein L-histidine = ADP + protein N-phospho-L-histidine.</text>
        <dbReference type="EC" id="2.7.13.3"/>
    </reaction>
</comment>
<accession>A0ABU6IV29</accession>
<protein>
    <recommendedName>
        <fullName evidence="2">histidine kinase</fullName>
        <ecNumber evidence="2">2.7.13.3</ecNumber>
    </recommendedName>
</protein>
<dbReference type="InterPro" id="IPR035965">
    <property type="entry name" value="PAS-like_dom_sf"/>
</dbReference>
<dbReference type="PROSITE" id="PS50110">
    <property type="entry name" value="RESPONSE_REGULATORY"/>
    <property type="match status" value="1"/>
</dbReference>
<feature type="modified residue" description="4-aspartylphosphate" evidence="3">
    <location>
        <position position="61"/>
    </location>
</feature>
<keyword evidence="3" id="KW-0597">Phosphoprotein</keyword>
<dbReference type="PANTHER" id="PTHR45526:SF1">
    <property type="entry name" value="TRANSCRIPTIONAL REGULATORY PROTEIN DCUR-RELATED"/>
    <property type="match status" value="1"/>
</dbReference>
<dbReference type="CDD" id="cd00082">
    <property type="entry name" value="HisKA"/>
    <property type="match status" value="1"/>
</dbReference>
<dbReference type="SUPFAM" id="SSF47384">
    <property type="entry name" value="Homodimeric domain of signal transducing histidine kinase"/>
    <property type="match status" value="1"/>
</dbReference>
<keyword evidence="6" id="KW-1185">Reference proteome</keyword>
<dbReference type="PANTHER" id="PTHR45526">
    <property type="entry name" value="TRANSCRIPTIONAL REGULATORY PROTEIN DPIA"/>
    <property type="match status" value="1"/>
</dbReference>
<dbReference type="InterPro" id="IPR001789">
    <property type="entry name" value="Sig_transdc_resp-reg_receiver"/>
</dbReference>
<gene>
    <name evidence="5" type="ORF">VOP03_15665</name>
</gene>
<dbReference type="InterPro" id="IPR036097">
    <property type="entry name" value="HisK_dim/P_sf"/>
</dbReference>
<evidence type="ECO:0000256" key="3">
    <source>
        <dbReference type="PROSITE-ProRule" id="PRU00169"/>
    </source>
</evidence>
<evidence type="ECO:0000256" key="1">
    <source>
        <dbReference type="ARBA" id="ARBA00000085"/>
    </source>
</evidence>
<feature type="domain" description="Response regulatory" evidence="4">
    <location>
        <begin position="9"/>
        <end position="126"/>
    </location>
</feature>
<dbReference type="Gene3D" id="3.40.50.2300">
    <property type="match status" value="1"/>
</dbReference>
<reference evidence="5 6" key="1">
    <citation type="submission" date="2024-01" db="EMBL/GenBank/DDBJ databases">
        <title>The strains designed SYSU M86414 and SYSU M84420 isolated from the marine sediment in San Sha City (Hainan Province, China).</title>
        <authorList>
            <person name="Guo D."/>
        </authorList>
    </citation>
    <scope>NUCLEOTIDE SEQUENCE [LARGE SCALE GENOMIC DNA]</scope>
    <source>
        <strain evidence="5 6">SYSU M84420</strain>
    </source>
</reference>
<dbReference type="SUPFAM" id="SSF52172">
    <property type="entry name" value="CheY-like"/>
    <property type="match status" value="1"/>
</dbReference>
<dbReference type="SMART" id="SM00448">
    <property type="entry name" value="REC"/>
    <property type="match status" value="1"/>
</dbReference>
<dbReference type="Proteomes" id="UP001355298">
    <property type="component" value="Unassembled WGS sequence"/>
</dbReference>
<dbReference type="Pfam" id="PF00072">
    <property type="entry name" value="Response_reg"/>
    <property type="match status" value="1"/>
</dbReference>
<proteinExistence type="predicted"/>
<dbReference type="InterPro" id="IPR003661">
    <property type="entry name" value="HisK_dim/P_dom"/>
</dbReference>
<organism evidence="5 6">
    <name type="scientific">Flagellimonas halotolerans</name>
    <dbReference type="NCBI Taxonomy" id="3112164"/>
    <lineage>
        <taxon>Bacteria</taxon>
        <taxon>Pseudomonadati</taxon>
        <taxon>Bacteroidota</taxon>
        <taxon>Flavobacteriia</taxon>
        <taxon>Flavobacteriales</taxon>
        <taxon>Flavobacteriaceae</taxon>
        <taxon>Flagellimonas</taxon>
    </lineage>
</organism>
<evidence type="ECO:0000259" key="4">
    <source>
        <dbReference type="PROSITE" id="PS50110"/>
    </source>
</evidence>
<dbReference type="InterPro" id="IPR051271">
    <property type="entry name" value="2C-system_Tx_regulators"/>
</dbReference>
<sequence>MTKDNQPLSILVIEDNPGDFMLIDDYLIEKFSAIRVIHKETFESAITDIKSFANIDIILLDLILPDLKGEQLVEKVQEVSGNIPIIILTGYSDIELARKILSKGVSDFLIKDEISPEIIYKSIIYALERKSYIAQLNKNKKIYQDLFDFSPQPMWVYDPDTLLFLGVNKAAVDKYGYTLEEFERMTIKDIRPRSQVKHLEKSLKDRKRDCSNHYAGEFEHLLKTGQEIRVEIYSSEIEYGDKIMRLILAKDITDKQEYIRTIEGHNRKLKDIAWTQSHVVRAPLARLLSIIHLLELDVVDPDDIPFLLNQIKGSGSELGKIIDDLNIESNSMNQTHTKHGEVSIAGR</sequence>
<dbReference type="Pfam" id="PF13188">
    <property type="entry name" value="PAS_8"/>
    <property type="match status" value="1"/>
</dbReference>
<evidence type="ECO:0000313" key="5">
    <source>
        <dbReference type="EMBL" id="MEC4266793.1"/>
    </source>
</evidence>
<dbReference type="EC" id="2.7.13.3" evidence="2"/>
<dbReference type="EMBL" id="JAYMGW010000020">
    <property type="protein sequence ID" value="MEC4266793.1"/>
    <property type="molecule type" value="Genomic_DNA"/>
</dbReference>
<dbReference type="RefSeq" id="WP_326280066.1">
    <property type="nucleotide sequence ID" value="NZ_JAYKYV010000020.1"/>
</dbReference>
<comment type="caution">
    <text evidence="5">The sequence shown here is derived from an EMBL/GenBank/DDBJ whole genome shotgun (WGS) entry which is preliminary data.</text>
</comment>
<dbReference type="SUPFAM" id="SSF55785">
    <property type="entry name" value="PYP-like sensor domain (PAS domain)"/>
    <property type="match status" value="1"/>
</dbReference>
<dbReference type="InterPro" id="IPR000014">
    <property type="entry name" value="PAS"/>
</dbReference>
<dbReference type="CDD" id="cd00130">
    <property type="entry name" value="PAS"/>
    <property type="match status" value="1"/>
</dbReference>
<dbReference type="CDD" id="cd00156">
    <property type="entry name" value="REC"/>
    <property type="match status" value="1"/>
</dbReference>
<evidence type="ECO:0000256" key="2">
    <source>
        <dbReference type="ARBA" id="ARBA00012438"/>
    </source>
</evidence>
<dbReference type="NCBIfam" id="TIGR00229">
    <property type="entry name" value="sensory_box"/>
    <property type="match status" value="1"/>
</dbReference>